<proteinExistence type="predicted"/>
<dbReference type="Gene3D" id="3.40.50.300">
    <property type="entry name" value="P-loop containing nucleotide triphosphate hydrolases"/>
    <property type="match status" value="1"/>
</dbReference>
<name>A0ABQ5Y4W0_9VIBR</name>
<dbReference type="InterPro" id="IPR027417">
    <property type="entry name" value="P-loop_NTPase"/>
</dbReference>
<dbReference type="Pfam" id="PF13304">
    <property type="entry name" value="AAA_21"/>
    <property type="match status" value="1"/>
</dbReference>
<dbReference type="InterPro" id="IPR003959">
    <property type="entry name" value="ATPase_AAA_core"/>
</dbReference>
<dbReference type="InterPro" id="IPR051396">
    <property type="entry name" value="Bact_Antivir_Def_Nuclease"/>
</dbReference>
<reference evidence="3" key="1">
    <citation type="journal article" date="2019" name="Int. J. Syst. Evol. Microbiol.">
        <title>The Global Catalogue of Microorganisms (GCM) 10K type strain sequencing project: providing services to taxonomists for standard genome sequencing and annotation.</title>
        <authorList>
            <consortium name="The Broad Institute Genomics Platform"/>
            <consortium name="The Broad Institute Genome Sequencing Center for Infectious Disease"/>
            <person name="Wu L."/>
            <person name="Ma J."/>
        </authorList>
    </citation>
    <scope>NUCLEOTIDE SEQUENCE [LARGE SCALE GENOMIC DNA]</scope>
    <source>
        <strain evidence="3">NBRC 110633</strain>
    </source>
</reference>
<evidence type="ECO:0000313" key="3">
    <source>
        <dbReference type="Proteomes" id="UP001156669"/>
    </source>
</evidence>
<keyword evidence="3" id="KW-1185">Reference proteome</keyword>
<evidence type="ECO:0000313" key="2">
    <source>
        <dbReference type="EMBL" id="GLR05956.1"/>
    </source>
</evidence>
<dbReference type="PANTHER" id="PTHR43581:SF2">
    <property type="entry name" value="EXCINUCLEASE ATPASE SUBUNIT"/>
    <property type="match status" value="1"/>
</dbReference>
<gene>
    <name evidence="2" type="ORF">GCM10007906_35440</name>
</gene>
<dbReference type="SUPFAM" id="SSF52540">
    <property type="entry name" value="P-loop containing nucleoside triphosphate hydrolases"/>
    <property type="match status" value="1"/>
</dbReference>
<protein>
    <recommendedName>
        <fullName evidence="1">ATPase AAA-type core domain-containing protein</fullName>
    </recommendedName>
</protein>
<dbReference type="PANTHER" id="PTHR43581">
    <property type="entry name" value="ATP/GTP PHOSPHATASE"/>
    <property type="match status" value="1"/>
</dbReference>
<organism evidence="2 3">
    <name type="scientific">Vibrio hyugaensis</name>
    <dbReference type="NCBI Taxonomy" id="1534743"/>
    <lineage>
        <taxon>Bacteria</taxon>
        <taxon>Pseudomonadati</taxon>
        <taxon>Pseudomonadota</taxon>
        <taxon>Gammaproteobacteria</taxon>
        <taxon>Vibrionales</taxon>
        <taxon>Vibrionaceae</taxon>
        <taxon>Vibrio</taxon>
    </lineage>
</organism>
<accession>A0ABQ5Y4W0</accession>
<evidence type="ECO:0000259" key="1">
    <source>
        <dbReference type="Pfam" id="PF13304"/>
    </source>
</evidence>
<dbReference type="RefSeq" id="WP_045401973.1">
    <property type="nucleotide sequence ID" value="NZ_BBLD01000045.1"/>
</dbReference>
<comment type="caution">
    <text evidence="2">The sequence shown here is derived from an EMBL/GenBank/DDBJ whole genome shotgun (WGS) entry which is preliminary data.</text>
</comment>
<dbReference type="EMBL" id="BSOE01000054">
    <property type="protein sequence ID" value="GLR05956.1"/>
    <property type="molecule type" value="Genomic_DNA"/>
</dbReference>
<feature type="domain" description="ATPase AAA-type core" evidence="1">
    <location>
        <begin position="397"/>
        <end position="473"/>
    </location>
</feature>
<sequence length="560" mass="64074">MKLAYVYVEQHNVLEEIGVSLSNSHRITFENRTLCLRRVENNLDYYYGIQSTAIVGKNGTGKSTLLDFIESSYEATDSSGFFVWFNDKEKTYHICPINYDIESIDIESSNTVKVSSNYRRFLNYHKVRLIKANNLSGGESSTISRRTRKNVFSHDLTLAQYKTGSSTKLAERISRLMSFFANSSWMATEKNIKVEFEFFFKSSSSTYLKNLLAREQVEVDFDLTPKEIKLLEHMLVSKPTLVSSSIDDPKVSLFSELLRANLLSALRYATKYSSFRASLQDYMFLKLLAGFMSGRLSLSEPDKVLDLLLRSDMYEYSEMKGVSHADALIVCKRFNDVVSIISDISECIMAHRSDVGIKDADRIVSSQTSFIIDLMMSISKLPSNVVSNFHYGWKGFSTGEFAKLNLYAQLFYYIKDKKRDHLESHLIVMDEVDLYLHPDWQREFLADTLSFLKTEYPTERVQFVVTSHSPIIIGDFLPEDIVSLYRESASAPKVGESYGFGTQILQLYMDGMHLESTFGKHSKTYIDNILNNKLNGEQTGFDKLLISKVKNPNIKLMLSE</sequence>
<dbReference type="Proteomes" id="UP001156669">
    <property type="component" value="Unassembled WGS sequence"/>
</dbReference>